<dbReference type="SUPFAM" id="SSF53448">
    <property type="entry name" value="Nucleotide-diphospho-sugar transferases"/>
    <property type="match status" value="1"/>
</dbReference>
<dbReference type="Proteomes" id="UP000308530">
    <property type="component" value="Plasmid pPRADMK78_01"/>
</dbReference>
<name>A0ABX6QU83_9HYPH</name>
<evidence type="ECO:0000313" key="3">
    <source>
        <dbReference type="Proteomes" id="UP000308530"/>
    </source>
</evidence>
<keyword evidence="3" id="KW-1185">Reference proteome</keyword>
<evidence type="ECO:0000313" key="2">
    <source>
        <dbReference type="EMBL" id="QLF71762.1"/>
    </source>
</evidence>
<sequence length="415" mass="47386">MNDIKLSICIPTYNRAPFLRYLLNTFVEQGQLPFRYELVISDNASTDDTAGVIEEFTRQGLPIRYLRRAVNGGSLANLANAFQHADGLYSIYLADDDLLIFPNLIEAVAFLDENEDVVACHAPWTLYDAVHDADTSQFYEVRENVKFRRHEFRRLFSFLFEGHIFPEICIYRTEKLRAIYVPRDFCFYAFAHVANSIDLGAVAFMSKPFYRSVTNSPFARDRAQAGHNEVLTSWDNYRGGLEYFLYLGFKRGDIDFTPEEKARYDQACQIFTGVRMVVAARFWLARKDYVKAYELYTRICYAGLEKHAEVQAYRESLPLMAGVQTLARKLNAISGLRCLVVDDIPDIAPLADLFKQLGLKDEIEVVDGNKRLSQADIGTTAVFTPHDVNRQKFIDHGHPAQQVYCEADIIAGLPI</sequence>
<dbReference type="Pfam" id="PF00535">
    <property type="entry name" value="Glycos_transf_2"/>
    <property type="match status" value="1"/>
</dbReference>
<protein>
    <submittedName>
        <fullName evidence="2">Glycosyltransferase family 2 protein</fullName>
    </submittedName>
</protein>
<gene>
    <name evidence="2" type="ORF">FE840_019260</name>
</gene>
<dbReference type="EMBL" id="CP058351">
    <property type="protein sequence ID" value="QLF71762.1"/>
    <property type="molecule type" value="Genomic_DNA"/>
</dbReference>
<geneLocation type="plasmid" evidence="2 3">
    <name>pPRADMK78_01</name>
</geneLocation>
<dbReference type="InterPro" id="IPR001173">
    <property type="entry name" value="Glyco_trans_2-like"/>
</dbReference>
<reference evidence="2 3" key="1">
    <citation type="submission" date="2020-06" db="EMBL/GenBank/DDBJ databases">
        <title>Genome sequence of Rhizobium sp strain ADMK78.</title>
        <authorList>
            <person name="Rahi P."/>
        </authorList>
    </citation>
    <scope>NUCLEOTIDE SEQUENCE [LARGE SCALE GENOMIC DNA]</scope>
    <source>
        <strain evidence="2 3">ADMK78</strain>
        <plasmid evidence="2 3">pPRADMK78_01</plasmid>
    </source>
</reference>
<dbReference type="PANTHER" id="PTHR22916">
    <property type="entry name" value="GLYCOSYLTRANSFERASE"/>
    <property type="match status" value="1"/>
</dbReference>
<dbReference type="Gene3D" id="3.90.550.10">
    <property type="entry name" value="Spore Coat Polysaccharide Biosynthesis Protein SpsA, Chain A"/>
    <property type="match status" value="1"/>
</dbReference>
<dbReference type="RefSeq" id="WP_138289258.1">
    <property type="nucleotide sequence ID" value="NZ_CP058351.1"/>
</dbReference>
<feature type="domain" description="Glycosyltransferase 2-like" evidence="1">
    <location>
        <begin position="7"/>
        <end position="152"/>
    </location>
</feature>
<accession>A0ABX6QU83</accession>
<dbReference type="CDD" id="cd00761">
    <property type="entry name" value="Glyco_tranf_GTA_type"/>
    <property type="match status" value="1"/>
</dbReference>
<keyword evidence="2" id="KW-0614">Plasmid</keyword>
<dbReference type="InterPro" id="IPR029044">
    <property type="entry name" value="Nucleotide-diphossugar_trans"/>
</dbReference>
<evidence type="ECO:0000259" key="1">
    <source>
        <dbReference type="Pfam" id="PF00535"/>
    </source>
</evidence>
<organism evidence="2 3">
    <name type="scientific">Peteryoungia desertarenae</name>
    <dbReference type="NCBI Taxonomy" id="1813451"/>
    <lineage>
        <taxon>Bacteria</taxon>
        <taxon>Pseudomonadati</taxon>
        <taxon>Pseudomonadota</taxon>
        <taxon>Alphaproteobacteria</taxon>
        <taxon>Hyphomicrobiales</taxon>
        <taxon>Rhizobiaceae</taxon>
        <taxon>Peteryoungia</taxon>
    </lineage>
</organism>
<proteinExistence type="predicted"/>